<dbReference type="PANTHER" id="PTHR43166">
    <property type="entry name" value="AMINO ACID IMPORT ATP-BINDING PROTEIN"/>
    <property type="match status" value="1"/>
</dbReference>
<accession>C0EIW1</accession>
<dbReference type="PANTHER" id="PTHR43166:SF4">
    <property type="entry name" value="PHOSPHONATES IMPORT ATP-BINDING PROTEIN PHNC"/>
    <property type="match status" value="1"/>
</dbReference>
<gene>
    <name evidence="6" type="ORF">CLOSTMETH_03807</name>
</gene>
<evidence type="ECO:0000313" key="6">
    <source>
        <dbReference type="EMBL" id="EEG28622.1"/>
    </source>
</evidence>
<evidence type="ECO:0000256" key="1">
    <source>
        <dbReference type="ARBA" id="ARBA00005417"/>
    </source>
</evidence>
<reference evidence="6 7" key="2">
    <citation type="submission" date="2009-02" db="EMBL/GenBank/DDBJ databases">
        <title>Draft genome sequence of Clostridium methylpentosum (DSM 5476).</title>
        <authorList>
            <person name="Sudarsanam P."/>
            <person name="Ley R."/>
            <person name="Guruge J."/>
            <person name="Turnbaugh P.J."/>
            <person name="Mahowald M."/>
            <person name="Liep D."/>
            <person name="Gordon J."/>
        </authorList>
    </citation>
    <scope>NUCLEOTIDE SEQUENCE [LARGE SCALE GENOMIC DNA]</scope>
    <source>
        <strain evidence="6 7">DSM 5476</strain>
    </source>
</reference>
<dbReference type="InterPro" id="IPR003593">
    <property type="entry name" value="AAA+_ATPase"/>
</dbReference>
<organism evidence="6 7">
    <name type="scientific">[Clostridium] methylpentosum DSM 5476</name>
    <dbReference type="NCBI Taxonomy" id="537013"/>
    <lineage>
        <taxon>Bacteria</taxon>
        <taxon>Bacillati</taxon>
        <taxon>Bacillota</taxon>
        <taxon>Clostridia</taxon>
        <taxon>Eubacteriales</taxon>
        <taxon>Oscillospiraceae</taxon>
        <taxon>Oscillospiraceae incertae sedis</taxon>
    </lineage>
</organism>
<dbReference type="PROSITE" id="PS50893">
    <property type="entry name" value="ABC_TRANSPORTER_2"/>
    <property type="match status" value="1"/>
</dbReference>
<dbReference type="SMART" id="SM00382">
    <property type="entry name" value="AAA"/>
    <property type="match status" value="1"/>
</dbReference>
<keyword evidence="7" id="KW-1185">Reference proteome</keyword>
<feature type="domain" description="ABC transporter" evidence="5">
    <location>
        <begin position="18"/>
        <end position="257"/>
    </location>
</feature>
<sequence length="261" mass="29304">MKNKPQRQRWNGKIMSLIHVEHLKKSFGKLQVLKDVSFDVNKGDVIAVIGPSGSGKSTMLRCLINLEKVSGGTIEIEGSTLVQDGKYPSNAQMRAVTEKMGMVFQHFNLFPHLTVRKNLELPPRRVMKATMEQVRKDSDLYLKKVGLLDKADEFPANLSGGQKQRVAIARALMMHPDILLFDEPTSALDPELTGEVLGTMKALAEENMTMIVVTHEMAFAREVANHVVFMDQGIFLEEGSPEEIFGNPKNERTREFLNKIL</sequence>
<dbReference type="GO" id="GO:0005524">
    <property type="term" value="F:ATP binding"/>
    <property type="evidence" value="ECO:0007669"/>
    <property type="project" value="UniProtKB-KW"/>
</dbReference>
<dbReference type="InterPro" id="IPR030679">
    <property type="entry name" value="ABC_ATPase_HisP-typ"/>
</dbReference>
<comment type="similarity">
    <text evidence="1">Belongs to the ABC transporter superfamily.</text>
</comment>
<dbReference type="Proteomes" id="UP000003340">
    <property type="component" value="Unassembled WGS sequence"/>
</dbReference>
<dbReference type="CDD" id="cd03262">
    <property type="entry name" value="ABC_HisP_GlnQ"/>
    <property type="match status" value="1"/>
</dbReference>
<proteinExistence type="inferred from homology"/>
<dbReference type="HOGENOM" id="CLU_000604_1_22_9"/>
<dbReference type="PIRSF" id="PIRSF039085">
    <property type="entry name" value="ABC_ATPase_HisP"/>
    <property type="match status" value="1"/>
</dbReference>
<dbReference type="GO" id="GO:0016887">
    <property type="term" value="F:ATP hydrolysis activity"/>
    <property type="evidence" value="ECO:0007669"/>
    <property type="project" value="InterPro"/>
</dbReference>
<protein>
    <submittedName>
        <fullName evidence="6">ABC transporter, ATP-binding protein</fullName>
    </submittedName>
</protein>
<dbReference type="SUPFAM" id="SSF52540">
    <property type="entry name" value="P-loop containing nucleoside triphosphate hydrolases"/>
    <property type="match status" value="1"/>
</dbReference>
<keyword evidence="3" id="KW-0547">Nucleotide-binding</keyword>
<dbReference type="InterPro" id="IPR003439">
    <property type="entry name" value="ABC_transporter-like_ATP-bd"/>
</dbReference>
<dbReference type="InterPro" id="IPR050086">
    <property type="entry name" value="MetN_ABC_transporter-like"/>
</dbReference>
<dbReference type="InterPro" id="IPR017871">
    <property type="entry name" value="ABC_transporter-like_CS"/>
</dbReference>
<reference evidence="6 7" key="1">
    <citation type="submission" date="2009-01" db="EMBL/GenBank/DDBJ databases">
        <authorList>
            <person name="Fulton L."/>
            <person name="Clifton S."/>
            <person name="Fulton B."/>
            <person name="Xu J."/>
            <person name="Minx P."/>
            <person name="Pepin K.H."/>
            <person name="Johnson M."/>
            <person name="Bhonagiri V."/>
            <person name="Nash W.E."/>
            <person name="Mardis E.R."/>
            <person name="Wilson R.K."/>
        </authorList>
    </citation>
    <scope>NUCLEOTIDE SEQUENCE [LARGE SCALE GENOMIC DNA]</scope>
    <source>
        <strain evidence="6 7">DSM 5476</strain>
    </source>
</reference>
<dbReference type="AlphaFoldDB" id="C0EIW1"/>
<evidence type="ECO:0000256" key="2">
    <source>
        <dbReference type="ARBA" id="ARBA00022448"/>
    </source>
</evidence>
<evidence type="ECO:0000313" key="7">
    <source>
        <dbReference type="Proteomes" id="UP000003340"/>
    </source>
</evidence>
<dbReference type="GO" id="GO:0015424">
    <property type="term" value="F:ABC-type amino acid transporter activity"/>
    <property type="evidence" value="ECO:0007669"/>
    <property type="project" value="InterPro"/>
</dbReference>
<dbReference type="EMBL" id="ACEC01000130">
    <property type="protein sequence ID" value="EEG28622.1"/>
    <property type="molecule type" value="Genomic_DNA"/>
</dbReference>
<dbReference type="STRING" id="537013.CLOSTMETH_03807"/>
<keyword evidence="4 6" id="KW-0067">ATP-binding</keyword>
<name>C0EIW1_9FIRM</name>
<dbReference type="eggNOG" id="COG1126">
    <property type="taxonomic scope" value="Bacteria"/>
</dbReference>
<dbReference type="FunFam" id="3.40.50.300:FF:000020">
    <property type="entry name" value="Amino acid ABC transporter ATP-binding component"/>
    <property type="match status" value="1"/>
</dbReference>
<evidence type="ECO:0000256" key="4">
    <source>
        <dbReference type="ARBA" id="ARBA00022840"/>
    </source>
</evidence>
<dbReference type="PROSITE" id="PS00211">
    <property type="entry name" value="ABC_TRANSPORTER_1"/>
    <property type="match status" value="1"/>
</dbReference>
<dbReference type="InterPro" id="IPR027417">
    <property type="entry name" value="P-loop_NTPase"/>
</dbReference>
<keyword evidence="2" id="KW-0813">Transport</keyword>
<evidence type="ECO:0000259" key="5">
    <source>
        <dbReference type="PROSITE" id="PS50893"/>
    </source>
</evidence>
<evidence type="ECO:0000256" key="3">
    <source>
        <dbReference type="ARBA" id="ARBA00022741"/>
    </source>
</evidence>
<dbReference type="Pfam" id="PF00005">
    <property type="entry name" value="ABC_tran"/>
    <property type="match status" value="1"/>
</dbReference>
<dbReference type="Gene3D" id="3.40.50.300">
    <property type="entry name" value="P-loop containing nucleotide triphosphate hydrolases"/>
    <property type="match status" value="1"/>
</dbReference>
<comment type="caution">
    <text evidence="6">The sequence shown here is derived from an EMBL/GenBank/DDBJ whole genome shotgun (WGS) entry which is preliminary data.</text>
</comment>